<gene>
    <name evidence="2" type="ORF">SAMN06264365_12718</name>
</gene>
<proteinExistence type="predicted"/>
<dbReference type="RefSeq" id="WP_089298380.1">
    <property type="nucleotide sequence ID" value="NZ_BOMU01000107.1"/>
</dbReference>
<dbReference type="Proteomes" id="UP000198415">
    <property type="component" value="Unassembled WGS sequence"/>
</dbReference>
<dbReference type="OrthoDB" id="3482823at2"/>
<evidence type="ECO:0000313" key="3">
    <source>
        <dbReference type="Proteomes" id="UP000198415"/>
    </source>
</evidence>
<reference evidence="2 3" key="1">
    <citation type="submission" date="2017-06" db="EMBL/GenBank/DDBJ databases">
        <authorList>
            <person name="Kim H.J."/>
            <person name="Triplett B.A."/>
        </authorList>
    </citation>
    <scope>NUCLEOTIDE SEQUENCE [LARGE SCALE GENOMIC DNA]</scope>
    <source>
        <strain evidence="2 3">DSM 43151</strain>
    </source>
</reference>
<sequence>MELHWWSIEVLDGPRLSAARWQDSHGNALVEAAVTHGAYDWQWHRHTWGVLFEIAFRAEDRFAGFRDLPAVRAALDAVPDPVNGLMIYPGRGGGSGRVRPRRPLPKAGAGAVPIPVEPPRVELHLASSRPPVTVGGVTGPDAGASEPAVRHAAGR</sequence>
<accession>A0A239I309</accession>
<keyword evidence="3" id="KW-1185">Reference proteome</keyword>
<organism evidence="2 3">
    <name type="scientific">Actinoplanes regularis</name>
    <dbReference type="NCBI Taxonomy" id="52697"/>
    <lineage>
        <taxon>Bacteria</taxon>
        <taxon>Bacillati</taxon>
        <taxon>Actinomycetota</taxon>
        <taxon>Actinomycetes</taxon>
        <taxon>Micromonosporales</taxon>
        <taxon>Micromonosporaceae</taxon>
        <taxon>Actinoplanes</taxon>
    </lineage>
</organism>
<name>A0A239I309_9ACTN</name>
<feature type="region of interest" description="Disordered" evidence="1">
    <location>
        <begin position="89"/>
        <end position="115"/>
    </location>
</feature>
<evidence type="ECO:0000256" key="1">
    <source>
        <dbReference type="SAM" id="MobiDB-lite"/>
    </source>
</evidence>
<evidence type="ECO:0000313" key="2">
    <source>
        <dbReference type="EMBL" id="SNS87762.1"/>
    </source>
</evidence>
<dbReference type="AlphaFoldDB" id="A0A239I309"/>
<protein>
    <submittedName>
        <fullName evidence="2">Uncharacterized protein</fullName>
    </submittedName>
</protein>
<dbReference type="EMBL" id="FZNR01000027">
    <property type="protein sequence ID" value="SNS87762.1"/>
    <property type="molecule type" value="Genomic_DNA"/>
</dbReference>
<feature type="region of interest" description="Disordered" evidence="1">
    <location>
        <begin position="128"/>
        <end position="155"/>
    </location>
</feature>